<sequence length="432" mass="46071">MPQQTPPRVLLVSMHTSPVDQPGSGDAGGMNVYVLHLARSLSQRGWDVDMATLDRDPIHPAGVTVAPLSKGLRLLSVAIPGAASAPKEQLPDFAVEFGRALATFYDDDAAPLLVHAHYWLSGVAAREICEALKIPLMLTLHTSAAVKNLRAGPGENPEPVSRELAERELVASSCTLVVNTPAEADHMVELYGASRDRIRVIPPGVDPEIFYPSAQTASAGDSGEPSVTSIASTAPSSSARAAGRPFTVLCAGRMQPLKGPQILVAAMGLLRHEHPECAIRLILAGVGSPDFLAALHRLVAEYDVADVVEFQGSMPSSELAELMRSVDAVAMPSSSETFGLVALEAQACGTPVLATDVDGLRYAVEDHRTGWLVPGRTPELWAEALYRAASNPEHWRAMSRAAAERARELTWDHVAAQHEVAYTRCAGERVTT</sequence>
<dbReference type="Pfam" id="PF00534">
    <property type="entry name" value="Glycos_transf_1"/>
    <property type="match status" value="1"/>
</dbReference>
<keyword evidence="2 7" id="KW-0328">Glycosyltransferase</keyword>
<dbReference type="PANTHER" id="PTHR45947:SF3">
    <property type="entry name" value="SULFOQUINOVOSYL TRANSFERASE SQD2"/>
    <property type="match status" value="1"/>
</dbReference>
<dbReference type="InterPro" id="IPR001296">
    <property type="entry name" value="Glyco_trans_1"/>
</dbReference>
<name>A0ABV3V500_9MICC</name>
<evidence type="ECO:0000259" key="6">
    <source>
        <dbReference type="Pfam" id="PF13579"/>
    </source>
</evidence>
<evidence type="ECO:0000256" key="1">
    <source>
        <dbReference type="ARBA" id="ARBA00021292"/>
    </source>
</evidence>
<dbReference type="EMBL" id="JAYWLU010000009">
    <property type="protein sequence ID" value="MEX3594976.1"/>
    <property type="molecule type" value="Genomic_DNA"/>
</dbReference>
<protein>
    <recommendedName>
        <fullName evidence="1">D-inositol 3-phosphate glycosyltransferase</fullName>
    </recommendedName>
</protein>
<dbReference type="GO" id="GO:0016757">
    <property type="term" value="F:glycosyltransferase activity"/>
    <property type="evidence" value="ECO:0007669"/>
    <property type="project" value="UniProtKB-KW"/>
</dbReference>
<comment type="caution">
    <text evidence="7">The sequence shown here is derived from an EMBL/GenBank/DDBJ whole genome shotgun (WGS) entry which is preliminary data.</text>
</comment>
<keyword evidence="8" id="KW-1185">Reference proteome</keyword>
<dbReference type="Pfam" id="PF13579">
    <property type="entry name" value="Glyco_trans_4_4"/>
    <property type="match status" value="1"/>
</dbReference>
<evidence type="ECO:0000256" key="4">
    <source>
        <dbReference type="SAM" id="MobiDB-lite"/>
    </source>
</evidence>
<proteinExistence type="predicted"/>
<dbReference type="Proteomes" id="UP001558481">
    <property type="component" value="Unassembled WGS sequence"/>
</dbReference>
<feature type="domain" description="Glycosyltransferase subfamily 4-like N-terminal" evidence="6">
    <location>
        <begin position="28"/>
        <end position="204"/>
    </location>
</feature>
<dbReference type="SUPFAM" id="SSF53756">
    <property type="entry name" value="UDP-Glycosyltransferase/glycogen phosphorylase"/>
    <property type="match status" value="1"/>
</dbReference>
<evidence type="ECO:0000313" key="7">
    <source>
        <dbReference type="EMBL" id="MEX3594976.1"/>
    </source>
</evidence>
<reference evidence="7 8" key="1">
    <citation type="journal article" date="2024" name="Fungal Genet. Biol.">
        <title>The porcine skin microbiome exhibits broad fungal antagonism.</title>
        <authorList>
            <person name="De La Cruz K.F."/>
            <person name="Townsend E.C."/>
            <person name="Alex Cheong J.Z."/>
            <person name="Salamzade R."/>
            <person name="Liu A."/>
            <person name="Sandstrom S."/>
            <person name="Davila E."/>
            <person name="Huang L."/>
            <person name="Xu K.H."/>
            <person name="Wu S.Y."/>
            <person name="Meudt J.J."/>
            <person name="Shanmuganayagam D."/>
            <person name="Gibson A.L.F."/>
            <person name="Kalan L.R."/>
        </authorList>
    </citation>
    <scope>NUCLEOTIDE SEQUENCE [LARGE SCALE GENOMIC DNA]</scope>
    <source>
        <strain evidence="7 8">LK2625</strain>
    </source>
</reference>
<dbReference type="RefSeq" id="WP_368629399.1">
    <property type="nucleotide sequence ID" value="NZ_JAYWLU010000009.1"/>
</dbReference>
<evidence type="ECO:0000256" key="2">
    <source>
        <dbReference type="ARBA" id="ARBA00022676"/>
    </source>
</evidence>
<evidence type="ECO:0000313" key="8">
    <source>
        <dbReference type="Proteomes" id="UP001558481"/>
    </source>
</evidence>
<evidence type="ECO:0000256" key="3">
    <source>
        <dbReference type="ARBA" id="ARBA00022679"/>
    </source>
</evidence>
<dbReference type="InterPro" id="IPR028098">
    <property type="entry name" value="Glyco_trans_4-like_N"/>
</dbReference>
<accession>A0ABV3V500</accession>
<dbReference type="InterPro" id="IPR050194">
    <property type="entry name" value="Glycosyltransferase_grp1"/>
</dbReference>
<organism evidence="7 8">
    <name type="scientific">Kocuria carniphila</name>
    <dbReference type="NCBI Taxonomy" id="262208"/>
    <lineage>
        <taxon>Bacteria</taxon>
        <taxon>Bacillati</taxon>
        <taxon>Actinomycetota</taxon>
        <taxon>Actinomycetes</taxon>
        <taxon>Micrococcales</taxon>
        <taxon>Micrococcaceae</taxon>
        <taxon>Kocuria</taxon>
    </lineage>
</organism>
<dbReference type="PANTHER" id="PTHR45947">
    <property type="entry name" value="SULFOQUINOVOSYL TRANSFERASE SQD2"/>
    <property type="match status" value="1"/>
</dbReference>
<feature type="region of interest" description="Disordered" evidence="4">
    <location>
        <begin position="215"/>
        <end position="235"/>
    </location>
</feature>
<dbReference type="Gene3D" id="3.40.50.2000">
    <property type="entry name" value="Glycogen Phosphorylase B"/>
    <property type="match status" value="2"/>
</dbReference>
<evidence type="ECO:0000259" key="5">
    <source>
        <dbReference type="Pfam" id="PF00534"/>
    </source>
</evidence>
<gene>
    <name evidence="7" type="ORF">VVR66_09645</name>
</gene>
<feature type="domain" description="Glycosyl transferase family 1" evidence="5">
    <location>
        <begin position="242"/>
        <end position="404"/>
    </location>
</feature>
<keyword evidence="3 7" id="KW-0808">Transferase</keyword>